<dbReference type="PANTHER" id="PTHR42655">
    <property type="entry name" value="GLYCOGEN PHOSPHORYLASE"/>
    <property type="match status" value="1"/>
</dbReference>
<dbReference type="PANTHER" id="PTHR42655:SF1">
    <property type="entry name" value="GLYCOGEN PHOSPHORYLASE"/>
    <property type="match status" value="1"/>
</dbReference>
<dbReference type="Proteomes" id="UP000177811">
    <property type="component" value="Unassembled WGS sequence"/>
</dbReference>
<dbReference type="EMBL" id="MHQL01000042">
    <property type="protein sequence ID" value="OHA02180.1"/>
    <property type="molecule type" value="Genomic_DNA"/>
</dbReference>
<reference evidence="2 3" key="1">
    <citation type="journal article" date="2016" name="Nat. Commun.">
        <title>Thousands of microbial genomes shed light on interconnected biogeochemical processes in an aquifer system.</title>
        <authorList>
            <person name="Anantharaman K."/>
            <person name="Brown C.T."/>
            <person name="Hug L.A."/>
            <person name="Sharon I."/>
            <person name="Castelle C.J."/>
            <person name="Probst A.J."/>
            <person name="Thomas B.C."/>
            <person name="Singh A."/>
            <person name="Wilkins M.J."/>
            <person name="Karaoz U."/>
            <person name="Brodie E.L."/>
            <person name="Williams K.H."/>
            <person name="Hubbard S.S."/>
            <person name="Banfield J.F."/>
        </authorList>
    </citation>
    <scope>NUCLEOTIDE SEQUENCE [LARGE SCALE GENOMIC DNA]</scope>
</reference>
<sequence length="551" mass="62628">MAHGLVAVIAPEIAIHQDLHVYGGGLGVVNGDLLRSAKKLGIPLVGFAPFWRYGYYEQHVEDRAMRVRFQTREYPGILEKTDLRFTVPINGTSVWLEVWKLPEERYGTSPVYFLDADVEGNDYLTRLNTQQLYAEGQNPERRIAVSQILGAGTFEAIHLLGLPVAKFHLQESHAAFAGIELFLSIFEREQNVERALADTRARVVFTTHTPVAAGNPFYDMNLVMRMCGYDGRVDRRLVEMIGADPTNPHMFNMAAACMRMAGKTNAVSKKHGEIARRMWSGLTLHTPITSITNGVSQDFWQYPEFRLARTPRALEDVKREYKRTLIRQIGDADGGRYFSENVLTVVWARRFAEYKRPKLVLTDREWVTEALKKNTIQLIIAGKPHPDDYEMIGVWNELYQMSVNLPNMVVLSGYELELSKVLKAGADVWLNNPRSPDEACGTSGMSAAMNGAIHMSTRDGWALEQNPANCFLFGAVWPPPLAPGPWSEEICRWQDAYDAQELKRALETACRMFYSNRIDWYRKALAAKHEAEERWCSDRMAREYSANMYEG</sequence>
<dbReference type="NCBIfam" id="TIGR02094">
    <property type="entry name" value="more_P_ylases"/>
    <property type="match status" value="1"/>
</dbReference>
<evidence type="ECO:0000256" key="1">
    <source>
        <dbReference type="ARBA" id="ARBA00006047"/>
    </source>
</evidence>
<dbReference type="InterPro" id="IPR052182">
    <property type="entry name" value="Glycogen/Maltodextrin_Phosph"/>
</dbReference>
<organism evidence="2 3">
    <name type="scientific">Candidatus Sungbacteria bacterium RIFCSPHIGHO2_02_FULL_51_29</name>
    <dbReference type="NCBI Taxonomy" id="1802273"/>
    <lineage>
        <taxon>Bacteria</taxon>
        <taxon>Candidatus Sungiibacteriota</taxon>
    </lineage>
</organism>
<evidence type="ECO:0000313" key="3">
    <source>
        <dbReference type="Proteomes" id="UP000177811"/>
    </source>
</evidence>
<dbReference type="AlphaFoldDB" id="A0A1G2KS08"/>
<dbReference type="InterPro" id="IPR000811">
    <property type="entry name" value="Glyco_trans_35"/>
</dbReference>
<dbReference type="Gene3D" id="3.40.50.2000">
    <property type="entry name" value="Glycogen Phosphorylase B"/>
    <property type="match status" value="3"/>
</dbReference>
<comment type="caution">
    <text evidence="2">The sequence shown here is derived from an EMBL/GenBank/DDBJ whole genome shotgun (WGS) entry which is preliminary data.</text>
</comment>
<dbReference type="GO" id="GO:0005975">
    <property type="term" value="P:carbohydrate metabolic process"/>
    <property type="evidence" value="ECO:0007669"/>
    <property type="project" value="InterPro"/>
</dbReference>
<dbReference type="GO" id="GO:0008184">
    <property type="term" value="F:glycogen phosphorylase activity"/>
    <property type="evidence" value="ECO:0007669"/>
    <property type="project" value="InterPro"/>
</dbReference>
<evidence type="ECO:0000313" key="2">
    <source>
        <dbReference type="EMBL" id="OHA02180.1"/>
    </source>
</evidence>
<dbReference type="GO" id="GO:0030170">
    <property type="term" value="F:pyridoxal phosphate binding"/>
    <property type="evidence" value="ECO:0007669"/>
    <property type="project" value="InterPro"/>
</dbReference>
<protein>
    <recommendedName>
        <fullName evidence="4">Alpha-glucan phosphorylase</fullName>
    </recommendedName>
</protein>
<evidence type="ECO:0008006" key="4">
    <source>
        <dbReference type="Google" id="ProtNLM"/>
    </source>
</evidence>
<dbReference type="SUPFAM" id="SSF53756">
    <property type="entry name" value="UDP-Glycosyltransferase/glycogen phosphorylase"/>
    <property type="match status" value="1"/>
</dbReference>
<gene>
    <name evidence="2" type="ORF">A3C16_00635</name>
</gene>
<accession>A0A1G2KS08</accession>
<name>A0A1G2KS08_9BACT</name>
<dbReference type="Pfam" id="PF00343">
    <property type="entry name" value="Phosphorylase"/>
    <property type="match status" value="1"/>
</dbReference>
<comment type="similarity">
    <text evidence="1">Belongs to the glycogen phosphorylase family.</text>
</comment>
<proteinExistence type="inferred from homology"/>
<dbReference type="InterPro" id="IPR011834">
    <property type="entry name" value="Agluc_phsphrylas"/>
</dbReference>